<dbReference type="PANTHER" id="PTHR43851:SF3">
    <property type="entry name" value="COENZYME Q8"/>
    <property type="match status" value="1"/>
</dbReference>
<dbReference type="PANTHER" id="PTHR43851">
    <property type="match status" value="1"/>
</dbReference>
<dbReference type="InterPro" id="IPR004147">
    <property type="entry name" value="ABC1_dom"/>
</dbReference>
<keyword evidence="7" id="KW-1185">Reference proteome</keyword>
<dbReference type="AlphaFoldDB" id="A0A317C7S6"/>
<keyword evidence="3" id="KW-0547">Nucleotide-binding</keyword>
<dbReference type="Proteomes" id="UP000245506">
    <property type="component" value="Unassembled WGS sequence"/>
</dbReference>
<protein>
    <submittedName>
        <fullName evidence="6">ABC transporter</fullName>
    </submittedName>
</protein>
<dbReference type="EMBL" id="QGKL01000042">
    <property type="protein sequence ID" value="PWQ93423.1"/>
    <property type="molecule type" value="Genomic_DNA"/>
</dbReference>
<dbReference type="Pfam" id="PF03109">
    <property type="entry name" value="ABC1"/>
    <property type="match status" value="1"/>
</dbReference>
<evidence type="ECO:0000256" key="3">
    <source>
        <dbReference type="ARBA" id="ARBA00022741"/>
    </source>
</evidence>
<proteinExistence type="inferred from homology"/>
<evidence type="ECO:0000313" key="6">
    <source>
        <dbReference type="EMBL" id="PWQ93423.1"/>
    </source>
</evidence>
<organism evidence="6 7">
    <name type="scientific">Leucothrix arctica</name>
    <dbReference type="NCBI Taxonomy" id="1481894"/>
    <lineage>
        <taxon>Bacteria</taxon>
        <taxon>Pseudomonadati</taxon>
        <taxon>Pseudomonadota</taxon>
        <taxon>Gammaproteobacteria</taxon>
        <taxon>Thiotrichales</taxon>
        <taxon>Thiotrichaceae</taxon>
        <taxon>Leucothrix</taxon>
    </lineage>
</organism>
<comment type="similarity">
    <text evidence="1">Belongs to the protein kinase superfamily. ADCK protein kinase family.</text>
</comment>
<reference evidence="6 7" key="1">
    <citation type="submission" date="2018-05" db="EMBL/GenBank/DDBJ databases">
        <title>Leucothrix arctica sp. nov., isolated from Arctic seawater.</title>
        <authorList>
            <person name="Choi A."/>
            <person name="Baek K."/>
        </authorList>
    </citation>
    <scope>NUCLEOTIDE SEQUENCE [LARGE SCALE GENOMIC DNA]</scope>
    <source>
        <strain evidence="6 7">IMCC9719</strain>
    </source>
</reference>
<sequence length="424" mass="47951">MTDSIPNGKLARTGVAGLAAARVGVGELKHKIKRPFLSKAAQEKDKDLLDEKNAKVLFSALTQLRGTALKIAQMLGMEQGMLPESYQKELSRSFHKVPPLNRVLLRKAFIAELQRTPEQAFSRFESDAFAAASLGQVHKATLEDGTNVAVKVQYPSIGTSIKSDMTIMRGVARGLANTHLILQSLDEIEARLMEEVDYRIEAENTRWFKQNINLEGINVPTVYDELSTEHIITSEFVEGLHLNDWLATNPSQAQRNQAAQLLYDFFMYSFKTLKQIHSDPNPGNFLFHEDGTITLIDFGCIRKFSDRFSNEFPKCMRGYIEDDAEAVFDAYRGMGMAHAESTDKFYQDVLRPFGQWVALPYLSESFDFGHSDYTQQGKPAIMNLQKHIDVDQFAEEMVFHNRTLHGLYQIFEKMGVVVTLKGSF</sequence>
<dbReference type="PROSITE" id="PS50011">
    <property type="entry name" value="PROTEIN_KINASE_DOM"/>
    <property type="match status" value="1"/>
</dbReference>
<evidence type="ECO:0000256" key="4">
    <source>
        <dbReference type="ARBA" id="ARBA00022840"/>
    </source>
</evidence>
<dbReference type="InterPro" id="IPR034646">
    <property type="entry name" value="ADCK3_dom"/>
</dbReference>
<evidence type="ECO:0000256" key="1">
    <source>
        <dbReference type="ARBA" id="ARBA00009670"/>
    </source>
</evidence>
<dbReference type="CDD" id="cd13970">
    <property type="entry name" value="ABC1_ADCK3"/>
    <property type="match status" value="1"/>
</dbReference>
<evidence type="ECO:0000256" key="2">
    <source>
        <dbReference type="ARBA" id="ARBA00022679"/>
    </source>
</evidence>
<dbReference type="GO" id="GO:0005524">
    <property type="term" value="F:ATP binding"/>
    <property type="evidence" value="ECO:0007669"/>
    <property type="project" value="UniProtKB-KW"/>
</dbReference>
<dbReference type="GO" id="GO:0004672">
    <property type="term" value="F:protein kinase activity"/>
    <property type="evidence" value="ECO:0007669"/>
    <property type="project" value="InterPro"/>
</dbReference>
<keyword evidence="2" id="KW-0808">Transferase</keyword>
<feature type="domain" description="Protein kinase" evidence="5">
    <location>
        <begin position="123"/>
        <end position="424"/>
    </location>
</feature>
<dbReference type="SUPFAM" id="SSF56112">
    <property type="entry name" value="Protein kinase-like (PK-like)"/>
    <property type="match status" value="1"/>
</dbReference>
<dbReference type="Gene3D" id="1.10.510.10">
    <property type="entry name" value="Transferase(Phosphotransferase) domain 1"/>
    <property type="match status" value="1"/>
</dbReference>
<gene>
    <name evidence="6" type="ORF">DKT75_17490</name>
</gene>
<dbReference type="InterPro" id="IPR011009">
    <property type="entry name" value="Kinase-like_dom_sf"/>
</dbReference>
<keyword evidence="4" id="KW-0067">ATP-binding</keyword>
<evidence type="ECO:0000313" key="7">
    <source>
        <dbReference type="Proteomes" id="UP000245506"/>
    </source>
</evidence>
<dbReference type="OrthoDB" id="9795390at2"/>
<comment type="caution">
    <text evidence="6">The sequence shown here is derived from an EMBL/GenBank/DDBJ whole genome shotgun (WGS) entry which is preliminary data.</text>
</comment>
<accession>A0A317C7S6</accession>
<dbReference type="InterPro" id="IPR000719">
    <property type="entry name" value="Prot_kinase_dom"/>
</dbReference>
<name>A0A317C7S6_9GAMM</name>
<dbReference type="InterPro" id="IPR051409">
    <property type="entry name" value="Atypical_kinase_ADCK"/>
</dbReference>
<evidence type="ECO:0000259" key="5">
    <source>
        <dbReference type="PROSITE" id="PS50011"/>
    </source>
</evidence>
<dbReference type="RefSeq" id="WP_109825192.1">
    <property type="nucleotide sequence ID" value="NZ_QGKL01000042.1"/>
</dbReference>